<proteinExistence type="predicted"/>
<name>A0AAE4RW17_9BACT</name>
<evidence type="ECO:0000313" key="1">
    <source>
        <dbReference type="EMBL" id="MDU0258720.1"/>
    </source>
</evidence>
<dbReference type="AlphaFoldDB" id="A0AAE4RW17"/>
<sequence length="95" mass="11387">MAKSSTTDTLRRTGQPLFFTMRTIVITHDGFWYTIEDWNFARWKLYESTQGRYYCDMHGIKVTFESVEHFLELMYGHSRVGEFVNYEIKIKESGR</sequence>
<evidence type="ECO:0000313" key="2">
    <source>
        <dbReference type="Proteomes" id="UP001181347"/>
    </source>
</evidence>
<protein>
    <submittedName>
        <fullName evidence="1">Uncharacterized protein</fullName>
    </submittedName>
</protein>
<dbReference type="EMBL" id="JAWDES010000003">
    <property type="protein sequence ID" value="MDU0258720.1"/>
    <property type="molecule type" value="Genomic_DNA"/>
</dbReference>
<comment type="caution">
    <text evidence="1">The sequence shown here is derived from an EMBL/GenBank/DDBJ whole genome shotgun (WGS) entry which is preliminary data.</text>
</comment>
<organism evidence="1 2">
    <name type="scientific">Alistipes finegoldii</name>
    <dbReference type="NCBI Taxonomy" id="214856"/>
    <lineage>
        <taxon>Bacteria</taxon>
        <taxon>Pseudomonadati</taxon>
        <taxon>Bacteroidota</taxon>
        <taxon>Bacteroidia</taxon>
        <taxon>Bacteroidales</taxon>
        <taxon>Rikenellaceae</taxon>
        <taxon>Alistipes</taxon>
    </lineage>
</organism>
<gene>
    <name evidence="1" type="ORF">RVH17_01065</name>
</gene>
<dbReference type="RefSeq" id="WP_229100573.1">
    <property type="nucleotide sequence ID" value="NZ_BAAFKU010000012.1"/>
</dbReference>
<reference evidence="1" key="1">
    <citation type="submission" date="2023-10" db="EMBL/GenBank/DDBJ databases">
        <title>Genome Sequence of the Bacteria from From Gut Wall in Crohn's Disease.</title>
        <authorList>
            <person name="Rodriguez-Palacios A."/>
        </authorList>
    </citation>
    <scope>NUCLEOTIDE SEQUENCE</scope>
    <source>
        <strain evidence="1">CavFT-hAR58</strain>
    </source>
</reference>
<dbReference type="Proteomes" id="UP001181347">
    <property type="component" value="Unassembled WGS sequence"/>
</dbReference>
<accession>A0AAE4RW17</accession>